<dbReference type="EMBL" id="CM044708">
    <property type="protein sequence ID" value="KAI5648030.1"/>
    <property type="molecule type" value="Genomic_DNA"/>
</dbReference>
<evidence type="ECO:0000313" key="2">
    <source>
        <dbReference type="Proteomes" id="UP001060085"/>
    </source>
</evidence>
<accession>A0ACB9ZKS0</accession>
<reference evidence="2" key="1">
    <citation type="journal article" date="2023" name="Nat. Plants">
        <title>Single-cell RNA sequencing provides a high-resolution roadmap for understanding the multicellular compartmentation of specialized metabolism.</title>
        <authorList>
            <person name="Sun S."/>
            <person name="Shen X."/>
            <person name="Li Y."/>
            <person name="Li Y."/>
            <person name="Wang S."/>
            <person name="Li R."/>
            <person name="Zhang H."/>
            <person name="Shen G."/>
            <person name="Guo B."/>
            <person name="Wei J."/>
            <person name="Xu J."/>
            <person name="St-Pierre B."/>
            <person name="Chen S."/>
            <person name="Sun C."/>
        </authorList>
    </citation>
    <scope>NUCLEOTIDE SEQUENCE [LARGE SCALE GENOMIC DNA]</scope>
</reference>
<protein>
    <submittedName>
        <fullName evidence="1">Uncharacterized protein</fullName>
    </submittedName>
</protein>
<comment type="caution">
    <text evidence="1">The sequence shown here is derived from an EMBL/GenBank/DDBJ whole genome shotgun (WGS) entry which is preliminary data.</text>
</comment>
<organism evidence="1 2">
    <name type="scientific">Catharanthus roseus</name>
    <name type="common">Madagascar periwinkle</name>
    <name type="synonym">Vinca rosea</name>
    <dbReference type="NCBI Taxonomy" id="4058"/>
    <lineage>
        <taxon>Eukaryota</taxon>
        <taxon>Viridiplantae</taxon>
        <taxon>Streptophyta</taxon>
        <taxon>Embryophyta</taxon>
        <taxon>Tracheophyta</taxon>
        <taxon>Spermatophyta</taxon>
        <taxon>Magnoliopsida</taxon>
        <taxon>eudicotyledons</taxon>
        <taxon>Gunneridae</taxon>
        <taxon>Pentapetalae</taxon>
        <taxon>asterids</taxon>
        <taxon>lamiids</taxon>
        <taxon>Gentianales</taxon>
        <taxon>Apocynaceae</taxon>
        <taxon>Rauvolfioideae</taxon>
        <taxon>Vinceae</taxon>
        <taxon>Catharanthinae</taxon>
        <taxon>Catharanthus</taxon>
    </lineage>
</organism>
<name>A0ACB9ZKS0_CATRO</name>
<dbReference type="Proteomes" id="UP001060085">
    <property type="component" value="Linkage Group LG08"/>
</dbReference>
<keyword evidence="2" id="KW-1185">Reference proteome</keyword>
<proteinExistence type="predicted"/>
<evidence type="ECO:0000313" key="1">
    <source>
        <dbReference type="EMBL" id="KAI5648030.1"/>
    </source>
</evidence>
<gene>
    <name evidence="1" type="ORF">M9H77_34035</name>
</gene>
<sequence length="217" mass="23754">MLTLMSSSPGFTTVDLRSRRMSVTCGEESFRFTWRCLGREEEAHLSSRDVLGVDDESKFYEIRQKADEKAAATGAAMPGELQLMATIGGGLSCSRFYGARSEATQLRAESSRIEAGLPLCYLDARHRIMRRVEAIVSSVCAAFDEHIRRFVEQSYLLYTPMPPMIDIVRAAMGTVPSTCSSMAIVVGTSHARVSSSTPPRSFTDAPTTNIVDPSPSL</sequence>